<proteinExistence type="predicted"/>
<protein>
    <submittedName>
        <fullName evidence="2">Uncharacterized protein</fullName>
    </submittedName>
</protein>
<sequence length="84" mass="9069">MPSPHQVLHVKAEVRRMCQDITRFRRRPSTDAVGEYDAQLTDPPWAAHGSSFAAETGAPVHTGGAPFGPRRAAVVGVYLTVEVS</sequence>
<evidence type="ECO:0000313" key="3">
    <source>
        <dbReference type="Proteomes" id="UP000295497"/>
    </source>
</evidence>
<dbReference type="AlphaFoldDB" id="A0A3Q8I2H4"/>
<gene>
    <name evidence="1" type="ORF">SOCE836_026380</name>
</gene>
<evidence type="ECO:0000313" key="2">
    <source>
        <dbReference type="EMBL" id="AYM53010.1"/>
    </source>
</evidence>
<reference evidence="1 3" key="1">
    <citation type="submission" date="2015-09" db="EMBL/GenBank/DDBJ databases">
        <title>Sorangium comparison.</title>
        <authorList>
            <person name="Zaburannyi N."/>
            <person name="Bunk B."/>
            <person name="Overmann J."/>
            <person name="Mueller R."/>
        </authorList>
    </citation>
    <scope>NUCLEOTIDE SEQUENCE [LARGE SCALE GENOMIC DNA]</scope>
    <source>
        <strain evidence="1 3">So ce836</strain>
    </source>
</reference>
<organism evidence="2">
    <name type="scientific">Sorangium cellulosum</name>
    <name type="common">Polyangium cellulosum</name>
    <dbReference type="NCBI Taxonomy" id="56"/>
    <lineage>
        <taxon>Bacteria</taxon>
        <taxon>Pseudomonadati</taxon>
        <taxon>Myxococcota</taxon>
        <taxon>Polyangia</taxon>
        <taxon>Polyangiales</taxon>
        <taxon>Polyangiaceae</taxon>
        <taxon>Sorangium</taxon>
    </lineage>
</organism>
<name>A0A3Q8I2H4_SORCE</name>
<accession>A0A3Q8I2H4</accession>
<dbReference type="EMBL" id="CP012672">
    <property type="protein sequence ID" value="AUX30529.1"/>
    <property type="molecule type" value="Genomic_DNA"/>
</dbReference>
<evidence type="ECO:0000313" key="1">
    <source>
        <dbReference type="EMBL" id="AUX30529.1"/>
    </source>
</evidence>
<reference evidence="2" key="2">
    <citation type="journal article" date="2018" name="J. Ind. Microbiol. Biotechnol.">
        <title>Genome mining reveals uncommon alkylpyrones as type III PKS products from myxobacteria.</title>
        <authorList>
            <person name="Hug J.J."/>
            <person name="Panter F."/>
            <person name="Krug D."/>
            <person name="Muller R."/>
        </authorList>
    </citation>
    <scope>NUCLEOTIDE SEQUENCE</scope>
    <source>
        <strain evidence="2">So ce836</strain>
    </source>
</reference>
<dbReference type="EMBL" id="MH908891">
    <property type="protein sequence ID" value="AYM53010.1"/>
    <property type="molecule type" value="Genomic_DNA"/>
</dbReference>
<dbReference type="Proteomes" id="UP000295497">
    <property type="component" value="Chromosome"/>
</dbReference>